<feature type="chain" id="PRO_5028243691" evidence="1">
    <location>
        <begin position="20"/>
        <end position="140"/>
    </location>
</feature>
<reference evidence="4" key="1">
    <citation type="submission" date="2025-08" db="UniProtKB">
        <authorList>
            <consortium name="RefSeq"/>
        </authorList>
    </citation>
    <scope>IDENTIFICATION</scope>
</reference>
<feature type="domain" description="WAP" evidence="2">
    <location>
        <begin position="76"/>
        <end position="127"/>
    </location>
</feature>
<dbReference type="CDD" id="cd00199">
    <property type="entry name" value="WAP"/>
    <property type="match status" value="1"/>
</dbReference>
<protein>
    <submittedName>
        <fullName evidence="4">Whey acidic protein isoform X1</fullName>
    </submittedName>
</protein>
<evidence type="ECO:0000259" key="2">
    <source>
        <dbReference type="PROSITE" id="PS51390"/>
    </source>
</evidence>
<evidence type="ECO:0000256" key="1">
    <source>
        <dbReference type="SAM" id="SignalP"/>
    </source>
</evidence>
<sequence>MRCLISLVLGLLALEVALARNLEEQVFNSVQFMSPEASPIEGTECINCQTNEECAQNAMCCPGSCGRTCKTPVNIGVPKAGFCPWNLLQMITAGPCPKKIECFSDHECSGNMKCCNVDCVMKCTPPVPEVWSIIIKMEAW</sequence>
<dbReference type="GeneID" id="110306104"/>
<feature type="signal peptide" evidence="1">
    <location>
        <begin position="1"/>
        <end position="19"/>
    </location>
</feature>
<evidence type="ECO:0000313" key="3">
    <source>
        <dbReference type="Proteomes" id="UP000515126"/>
    </source>
</evidence>
<dbReference type="RefSeq" id="XP_021033948.1">
    <property type="nucleotide sequence ID" value="XM_021178289.1"/>
</dbReference>
<dbReference type="SMART" id="SM00217">
    <property type="entry name" value="WAP"/>
    <property type="match status" value="2"/>
</dbReference>
<dbReference type="GO" id="GO:0030414">
    <property type="term" value="F:peptidase inhibitor activity"/>
    <property type="evidence" value="ECO:0007669"/>
    <property type="project" value="InterPro"/>
</dbReference>
<dbReference type="AlphaFoldDB" id="A0A6P5QRY0"/>
<keyword evidence="1" id="KW-0732">Signal</keyword>
<dbReference type="FunFam" id="4.10.75.10:FF:000008">
    <property type="entry name" value="Whey acidic protein"/>
    <property type="match status" value="1"/>
</dbReference>
<dbReference type="InterPro" id="IPR036645">
    <property type="entry name" value="Elafin-like_sf"/>
</dbReference>
<dbReference type="KEGG" id="mcal:110306104"/>
<dbReference type="Gene3D" id="4.10.75.10">
    <property type="entry name" value="Elafin-like"/>
    <property type="match status" value="1"/>
</dbReference>
<accession>A0A6P5QRY0</accession>
<keyword evidence="3" id="KW-1185">Reference proteome</keyword>
<dbReference type="GO" id="GO:0005576">
    <property type="term" value="C:extracellular region"/>
    <property type="evidence" value="ECO:0007669"/>
    <property type="project" value="InterPro"/>
</dbReference>
<organism evidence="3 4">
    <name type="scientific">Mus caroli</name>
    <name type="common">Ryukyu mouse</name>
    <name type="synonym">Ricefield mouse</name>
    <dbReference type="NCBI Taxonomy" id="10089"/>
    <lineage>
        <taxon>Eukaryota</taxon>
        <taxon>Metazoa</taxon>
        <taxon>Chordata</taxon>
        <taxon>Craniata</taxon>
        <taxon>Vertebrata</taxon>
        <taxon>Euteleostomi</taxon>
        <taxon>Mammalia</taxon>
        <taxon>Eutheria</taxon>
        <taxon>Euarchontoglires</taxon>
        <taxon>Glires</taxon>
        <taxon>Rodentia</taxon>
        <taxon>Myomorpha</taxon>
        <taxon>Muroidea</taxon>
        <taxon>Muridae</taxon>
        <taxon>Murinae</taxon>
        <taxon>Mus</taxon>
        <taxon>Mus</taxon>
    </lineage>
</organism>
<dbReference type="SUPFAM" id="SSF57256">
    <property type="entry name" value="Elafin-like"/>
    <property type="match status" value="1"/>
</dbReference>
<feature type="domain" description="WAP" evidence="2">
    <location>
        <begin position="28"/>
        <end position="73"/>
    </location>
</feature>
<dbReference type="Pfam" id="PF00095">
    <property type="entry name" value="WAP"/>
    <property type="match status" value="1"/>
</dbReference>
<dbReference type="InterPro" id="IPR008197">
    <property type="entry name" value="WAP_dom"/>
</dbReference>
<evidence type="ECO:0000313" key="4">
    <source>
        <dbReference type="RefSeq" id="XP_021033948.1"/>
    </source>
</evidence>
<gene>
    <name evidence="4" type="primary">LOC110306104</name>
</gene>
<dbReference type="Proteomes" id="UP000515126">
    <property type="component" value="Chromosome 11"/>
</dbReference>
<name>A0A6P5QRY0_MUSCR</name>
<dbReference type="PROSITE" id="PS51390">
    <property type="entry name" value="WAP"/>
    <property type="match status" value="2"/>
</dbReference>
<proteinExistence type="predicted"/>